<dbReference type="Pfam" id="PF12840">
    <property type="entry name" value="HTH_20"/>
    <property type="match status" value="1"/>
</dbReference>
<dbReference type="CDD" id="cd00090">
    <property type="entry name" value="HTH_ARSR"/>
    <property type="match status" value="1"/>
</dbReference>
<proteinExistence type="predicted"/>
<keyword evidence="2" id="KW-1185">Reference proteome</keyword>
<dbReference type="InterPro" id="IPR036390">
    <property type="entry name" value="WH_DNA-bd_sf"/>
</dbReference>
<dbReference type="Gene3D" id="1.10.10.10">
    <property type="entry name" value="Winged helix-like DNA-binding domain superfamily/Winged helix DNA-binding domain"/>
    <property type="match status" value="1"/>
</dbReference>
<dbReference type="RefSeq" id="WP_188999363.1">
    <property type="nucleotide sequence ID" value="NZ_BMOU01000005.1"/>
</dbReference>
<dbReference type="InterPro" id="IPR011991">
    <property type="entry name" value="ArsR-like_HTH"/>
</dbReference>
<organism evidence="1 2">
    <name type="scientific">Haloarcula pellucida</name>
    <dbReference type="NCBI Taxonomy" id="1427151"/>
    <lineage>
        <taxon>Archaea</taxon>
        <taxon>Methanobacteriati</taxon>
        <taxon>Methanobacteriota</taxon>
        <taxon>Stenosarchaea group</taxon>
        <taxon>Halobacteria</taxon>
        <taxon>Halobacteriales</taxon>
        <taxon>Haloarculaceae</taxon>
        <taxon>Haloarcula</taxon>
    </lineage>
</organism>
<evidence type="ECO:0000313" key="1">
    <source>
        <dbReference type="EMBL" id="GGN98469.1"/>
    </source>
</evidence>
<protein>
    <submittedName>
        <fullName evidence="1">Transcriptional regulator</fullName>
    </submittedName>
</protein>
<dbReference type="EMBL" id="BMOU01000005">
    <property type="protein sequence ID" value="GGN98469.1"/>
    <property type="molecule type" value="Genomic_DNA"/>
</dbReference>
<dbReference type="AlphaFoldDB" id="A0A830GMG6"/>
<gene>
    <name evidence="1" type="ORF">GCM10009030_28870</name>
</gene>
<dbReference type="Proteomes" id="UP000605784">
    <property type="component" value="Unassembled WGS sequence"/>
</dbReference>
<accession>A0A830GMG6</accession>
<evidence type="ECO:0000313" key="2">
    <source>
        <dbReference type="Proteomes" id="UP000605784"/>
    </source>
</evidence>
<name>A0A830GMG6_9EURY</name>
<reference evidence="1" key="1">
    <citation type="journal article" date="2014" name="Int. J. Syst. Evol. Microbiol.">
        <title>Complete genome sequence of Corynebacterium casei LMG S-19264T (=DSM 44701T), isolated from a smear-ripened cheese.</title>
        <authorList>
            <consortium name="US DOE Joint Genome Institute (JGI-PGF)"/>
            <person name="Walter F."/>
            <person name="Albersmeier A."/>
            <person name="Kalinowski J."/>
            <person name="Ruckert C."/>
        </authorList>
    </citation>
    <scope>NUCLEOTIDE SEQUENCE</scope>
    <source>
        <strain evidence="1">JCM 17820</strain>
    </source>
</reference>
<dbReference type="InterPro" id="IPR036388">
    <property type="entry name" value="WH-like_DNA-bd_sf"/>
</dbReference>
<sequence>MTDESVTEDADLSTVVDLLDDDHARTILVATSAEPRSASELSDRCGVSVSTIYRRVDRLTAADLLEEQTRPRADGHHDTVYVSTLERFELAIRDGDLTWRIERRGEDVADQLSRLWGNF</sequence>
<dbReference type="SUPFAM" id="SSF46785">
    <property type="entry name" value="Winged helix' DNA-binding domain"/>
    <property type="match status" value="1"/>
</dbReference>
<comment type="caution">
    <text evidence="1">The sequence shown here is derived from an EMBL/GenBank/DDBJ whole genome shotgun (WGS) entry which is preliminary data.</text>
</comment>
<reference evidence="1" key="2">
    <citation type="submission" date="2020-09" db="EMBL/GenBank/DDBJ databases">
        <authorList>
            <person name="Sun Q."/>
            <person name="Ohkuma M."/>
        </authorList>
    </citation>
    <scope>NUCLEOTIDE SEQUENCE</scope>
    <source>
        <strain evidence="1">JCM 17820</strain>
    </source>
</reference>